<dbReference type="GO" id="GO:0005634">
    <property type="term" value="C:nucleus"/>
    <property type="evidence" value="ECO:0007669"/>
    <property type="project" value="UniProtKB-SubCell"/>
</dbReference>
<comment type="caution">
    <text evidence="11">The sequence shown here is derived from an EMBL/GenBank/DDBJ whole genome shotgun (WGS) entry which is preliminary data.</text>
</comment>
<comment type="subcellular location">
    <subcellularLocation>
        <location evidence="2">Chromosome</location>
        <location evidence="2">Centromere</location>
    </subcellularLocation>
    <subcellularLocation>
        <location evidence="1">Nucleus</location>
    </subcellularLocation>
</comment>
<keyword evidence="5" id="KW-0132">Cell division</keyword>
<keyword evidence="6" id="KW-0498">Mitosis</keyword>
<keyword evidence="9" id="KW-0137">Centromere</keyword>
<feature type="region of interest" description="Disordered" evidence="10">
    <location>
        <begin position="26"/>
        <end position="66"/>
    </location>
</feature>
<organism evidence="11 12">
    <name type="scientific">Puccinia graminis f. sp. tritici</name>
    <dbReference type="NCBI Taxonomy" id="56615"/>
    <lineage>
        <taxon>Eukaryota</taxon>
        <taxon>Fungi</taxon>
        <taxon>Dikarya</taxon>
        <taxon>Basidiomycota</taxon>
        <taxon>Pucciniomycotina</taxon>
        <taxon>Pucciniomycetes</taxon>
        <taxon>Pucciniales</taxon>
        <taxon>Pucciniaceae</taxon>
        <taxon>Puccinia</taxon>
    </lineage>
</organism>
<keyword evidence="8" id="KW-0131">Cell cycle</keyword>
<evidence type="ECO:0000256" key="7">
    <source>
        <dbReference type="ARBA" id="ARBA00023242"/>
    </source>
</evidence>
<dbReference type="GO" id="GO:0032133">
    <property type="term" value="C:chromosome passenger complex"/>
    <property type="evidence" value="ECO:0007669"/>
    <property type="project" value="TreeGrafter"/>
</dbReference>
<comment type="similarity">
    <text evidence="3">Belongs to the borealin family.</text>
</comment>
<accession>A0A5B0R6D1</accession>
<evidence type="ECO:0000256" key="5">
    <source>
        <dbReference type="ARBA" id="ARBA00022618"/>
    </source>
</evidence>
<evidence type="ECO:0000256" key="10">
    <source>
        <dbReference type="SAM" id="MobiDB-lite"/>
    </source>
</evidence>
<keyword evidence="7" id="KW-0539">Nucleus</keyword>
<dbReference type="Proteomes" id="UP000325313">
    <property type="component" value="Unassembled WGS sequence"/>
</dbReference>
<dbReference type="GO" id="GO:0051233">
    <property type="term" value="C:spindle midzone"/>
    <property type="evidence" value="ECO:0007669"/>
    <property type="project" value="TreeGrafter"/>
</dbReference>
<evidence type="ECO:0000313" key="12">
    <source>
        <dbReference type="Proteomes" id="UP000325313"/>
    </source>
</evidence>
<evidence type="ECO:0000256" key="2">
    <source>
        <dbReference type="ARBA" id="ARBA00004584"/>
    </source>
</evidence>
<name>A0A5B0R6D1_PUCGR</name>
<proteinExistence type="inferred from homology"/>
<dbReference type="AlphaFoldDB" id="A0A5B0R6D1"/>
<evidence type="ECO:0000256" key="3">
    <source>
        <dbReference type="ARBA" id="ARBA00009914"/>
    </source>
</evidence>
<dbReference type="PANTHER" id="PTHR16040:SF7">
    <property type="entry name" value="AUSTRALIN, ISOFORM A-RELATED"/>
    <property type="match status" value="1"/>
</dbReference>
<evidence type="ECO:0000256" key="4">
    <source>
        <dbReference type="ARBA" id="ARBA00022454"/>
    </source>
</evidence>
<sequence>MLSIVKGHHICCTYLDRICPHEPSRANGGNNGRAPVRSKPPTSCSNTGGAHRRKQSNASLEPTELNPRLPSTALISKYKPVRLARRNESLLSVNGSPAVSYAPNEIPGWPNSTSAATIISSKSSELFPARSTSSSSLALDHHHLICCTYLELIEAGYQSNRTIASIEALLEVLDKLEKDFEGMKTSQRSNLHTIRHFMGLNNFSLPLFDLSEIILKTVT</sequence>
<keyword evidence="4" id="KW-0158">Chromosome</keyword>
<dbReference type="GO" id="GO:0000775">
    <property type="term" value="C:chromosome, centromeric region"/>
    <property type="evidence" value="ECO:0007669"/>
    <property type="project" value="UniProtKB-SubCell"/>
</dbReference>
<protein>
    <submittedName>
        <fullName evidence="11">Uncharacterized protein</fullName>
    </submittedName>
</protein>
<evidence type="ECO:0000256" key="1">
    <source>
        <dbReference type="ARBA" id="ARBA00004123"/>
    </source>
</evidence>
<dbReference type="GO" id="GO:0051301">
    <property type="term" value="P:cell division"/>
    <property type="evidence" value="ECO:0007669"/>
    <property type="project" value="UniProtKB-KW"/>
</dbReference>
<dbReference type="InterPro" id="IPR018867">
    <property type="entry name" value="Cell_div_borealin"/>
</dbReference>
<dbReference type="GO" id="GO:0000070">
    <property type="term" value="P:mitotic sister chromatid segregation"/>
    <property type="evidence" value="ECO:0007669"/>
    <property type="project" value="TreeGrafter"/>
</dbReference>
<evidence type="ECO:0000256" key="8">
    <source>
        <dbReference type="ARBA" id="ARBA00023306"/>
    </source>
</evidence>
<evidence type="ECO:0000256" key="6">
    <source>
        <dbReference type="ARBA" id="ARBA00022776"/>
    </source>
</evidence>
<gene>
    <name evidence="11" type="ORF">PGTUg99_007872</name>
</gene>
<dbReference type="PANTHER" id="PTHR16040">
    <property type="entry name" value="AUSTRALIN, ISOFORM A-RELATED"/>
    <property type="match status" value="1"/>
</dbReference>
<evidence type="ECO:0000256" key="9">
    <source>
        <dbReference type="ARBA" id="ARBA00023328"/>
    </source>
</evidence>
<dbReference type="EMBL" id="VDEP01000243">
    <property type="protein sequence ID" value="KAA1120504.1"/>
    <property type="molecule type" value="Genomic_DNA"/>
</dbReference>
<evidence type="ECO:0000313" key="11">
    <source>
        <dbReference type="EMBL" id="KAA1120504.1"/>
    </source>
</evidence>
<reference evidence="11 12" key="1">
    <citation type="submission" date="2019-05" db="EMBL/GenBank/DDBJ databases">
        <title>Emergence of the Ug99 lineage of the wheat stem rust pathogen through somatic hybridization.</title>
        <authorList>
            <person name="Li F."/>
            <person name="Upadhyaya N.M."/>
            <person name="Sperschneider J."/>
            <person name="Matny O."/>
            <person name="Nguyen-Phuc H."/>
            <person name="Mago R."/>
            <person name="Raley C."/>
            <person name="Miller M.E."/>
            <person name="Silverstein K.A.T."/>
            <person name="Henningsen E."/>
            <person name="Hirsch C.D."/>
            <person name="Visser B."/>
            <person name="Pretorius Z.A."/>
            <person name="Steffenson B.J."/>
            <person name="Schwessinger B."/>
            <person name="Dodds P.N."/>
            <person name="Figueroa M."/>
        </authorList>
    </citation>
    <scope>NUCLEOTIDE SEQUENCE [LARGE SCALE GENOMIC DNA]</scope>
    <source>
        <strain evidence="11 12">Ug99</strain>
    </source>
</reference>